<evidence type="ECO:0000313" key="4">
    <source>
        <dbReference type="Proteomes" id="UP001321543"/>
    </source>
</evidence>
<gene>
    <name evidence="3" type="ORF">GCM10025863_11800</name>
</gene>
<feature type="transmembrane region" description="Helical" evidence="1">
    <location>
        <begin position="21"/>
        <end position="42"/>
    </location>
</feature>
<feature type="domain" description="DUF4395" evidence="2">
    <location>
        <begin position="14"/>
        <end position="187"/>
    </location>
</feature>
<dbReference type="Pfam" id="PF14340">
    <property type="entry name" value="DUF4395"/>
    <property type="match status" value="1"/>
</dbReference>
<sequence>MTAAKNIPGAPAGIDPRGPRFGAWITSVLLLVATFLGLTGLATQGSGTAAFGWFAYQPLASSALPSEWAIQAAPVGLRALDPAFLLTLVVALLFLWGVVWPRTAPWGVLFHRIVRPRLAPPSELEDPRPPRFAQGVGLFVVGVGLVLQLLGVPLALPIATAAAFIAAFLNAAFGFCLGCQLYLLLQRTGLVGRRPQTA</sequence>
<organism evidence="3 4">
    <name type="scientific">Microbacterium suwonense</name>
    <dbReference type="NCBI Taxonomy" id="683047"/>
    <lineage>
        <taxon>Bacteria</taxon>
        <taxon>Bacillati</taxon>
        <taxon>Actinomycetota</taxon>
        <taxon>Actinomycetes</taxon>
        <taxon>Micrococcales</taxon>
        <taxon>Microbacteriaceae</taxon>
        <taxon>Microbacterium</taxon>
    </lineage>
</organism>
<evidence type="ECO:0000259" key="2">
    <source>
        <dbReference type="Pfam" id="PF14340"/>
    </source>
</evidence>
<dbReference type="Proteomes" id="UP001321543">
    <property type="component" value="Chromosome"/>
</dbReference>
<proteinExistence type="predicted"/>
<keyword evidence="1" id="KW-0472">Membrane</keyword>
<keyword evidence="1" id="KW-0812">Transmembrane</keyword>
<keyword evidence="1" id="KW-1133">Transmembrane helix</keyword>
<reference evidence="4" key="1">
    <citation type="journal article" date="2019" name="Int. J. Syst. Evol. Microbiol.">
        <title>The Global Catalogue of Microorganisms (GCM) 10K type strain sequencing project: providing services to taxonomists for standard genome sequencing and annotation.</title>
        <authorList>
            <consortium name="The Broad Institute Genomics Platform"/>
            <consortium name="The Broad Institute Genome Sequencing Center for Infectious Disease"/>
            <person name="Wu L."/>
            <person name="Ma J."/>
        </authorList>
    </citation>
    <scope>NUCLEOTIDE SEQUENCE [LARGE SCALE GENOMIC DNA]</scope>
    <source>
        <strain evidence="4">NBRC 106310</strain>
    </source>
</reference>
<evidence type="ECO:0000256" key="1">
    <source>
        <dbReference type="SAM" id="Phobius"/>
    </source>
</evidence>
<dbReference type="InterPro" id="IPR025508">
    <property type="entry name" value="DUF4395"/>
</dbReference>
<name>A0ABN6X4A7_9MICO</name>
<feature type="transmembrane region" description="Helical" evidence="1">
    <location>
        <begin position="162"/>
        <end position="185"/>
    </location>
</feature>
<keyword evidence="4" id="KW-1185">Reference proteome</keyword>
<dbReference type="EMBL" id="AP027728">
    <property type="protein sequence ID" value="BDZ38566.1"/>
    <property type="molecule type" value="Genomic_DNA"/>
</dbReference>
<feature type="transmembrane region" description="Helical" evidence="1">
    <location>
        <begin position="136"/>
        <end position="156"/>
    </location>
</feature>
<evidence type="ECO:0000313" key="3">
    <source>
        <dbReference type="EMBL" id="BDZ38566.1"/>
    </source>
</evidence>
<accession>A0ABN6X4A7</accession>
<feature type="transmembrane region" description="Helical" evidence="1">
    <location>
        <begin position="83"/>
        <end position="100"/>
    </location>
</feature>
<dbReference type="RefSeq" id="WP_286302413.1">
    <property type="nucleotide sequence ID" value="NZ_AP027728.1"/>
</dbReference>
<protein>
    <recommendedName>
        <fullName evidence="2">DUF4395 domain-containing protein</fullName>
    </recommendedName>
</protein>